<protein>
    <submittedName>
        <fullName evidence="3">YPL199C protein</fullName>
    </submittedName>
</protein>
<dbReference type="InterPro" id="IPR013899">
    <property type="entry name" value="DUF1771"/>
</dbReference>
<gene>
    <name evidence="3" type="ORF">F3Y22_tig00112117pilonHSYRG00013</name>
</gene>
<evidence type="ECO:0000259" key="2">
    <source>
        <dbReference type="PROSITE" id="PS50030"/>
    </source>
</evidence>
<dbReference type="Pfam" id="PF24767">
    <property type="entry name" value="UBA_At5g58720"/>
    <property type="match status" value="1"/>
</dbReference>
<dbReference type="CDD" id="cd14279">
    <property type="entry name" value="CUE"/>
    <property type="match status" value="1"/>
</dbReference>
<dbReference type="Proteomes" id="UP000436088">
    <property type="component" value="Unassembled WGS sequence"/>
</dbReference>
<keyword evidence="4" id="KW-1185">Reference proteome</keyword>
<evidence type="ECO:0000313" key="3">
    <source>
        <dbReference type="EMBL" id="KAE8670600.1"/>
    </source>
</evidence>
<accession>A0A6A2XLC6</accession>
<dbReference type="PANTHER" id="PTHR47872:SF3">
    <property type="entry name" value="NUCLEAR RNA EXPORT FACTOR SDE5 ISOFORM X1"/>
    <property type="match status" value="1"/>
</dbReference>
<dbReference type="InterPro" id="IPR015940">
    <property type="entry name" value="UBA"/>
</dbReference>
<organism evidence="3 4">
    <name type="scientific">Hibiscus syriacus</name>
    <name type="common">Rose of Sharon</name>
    <dbReference type="NCBI Taxonomy" id="106335"/>
    <lineage>
        <taxon>Eukaryota</taxon>
        <taxon>Viridiplantae</taxon>
        <taxon>Streptophyta</taxon>
        <taxon>Embryophyta</taxon>
        <taxon>Tracheophyta</taxon>
        <taxon>Spermatophyta</taxon>
        <taxon>Magnoliopsida</taxon>
        <taxon>eudicotyledons</taxon>
        <taxon>Gunneridae</taxon>
        <taxon>Pentapetalae</taxon>
        <taxon>rosids</taxon>
        <taxon>malvids</taxon>
        <taxon>Malvales</taxon>
        <taxon>Malvaceae</taxon>
        <taxon>Malvoideae</taxon>
        <taxon>Hibiscus</taxon>
    </lineage>
</organism>
<dbReference type="PANTHER" id="PTHR47872">
    <property type="entry name" value="NUCLEAR RNA EXPORT FACTOR SDE5-RELATED"/>
    <property type="match status" value="1"/>
</dbReference>
<feature type="region of interest" description="Disordered" evidence="1">
    <location>
        <begin position="62"/>
        <end position="92"/>
    </location>
</feature>
<name>A0A6A2XLC6_HIBSY</name>
<feature type="domain" description="UBA" evidence="2">
    <location>
        <begin position="185"/>
        <end position="228"/>
    </location>
</feature>
<dbReference type="AlphaFoldDB" id="A0A6A2XLC6"/>
<dbReference type="InterPro" id="IPR056254">
    <property type="entry name" value="At5g58720/SDE5-like_UBA-like"/>
</dbReference>
<evidence type="ECO:0000313" key="4">
    <source>
        <dbReference type="Proteomes" id="UP000436088"/>
    </source>
</evidence>
<sequence>MEVSGSSELRYDEEHALNTLLDAFGSVFSLKDIASAYCEANRNVDVAGEILFKMQENPSFVDTSASNGKAKSGEAKQIWRQVSSASNSSNDELKKDELFESSSSNSLQNSFRAIGDFRTQKQKWRPVSGGTVSSMLGKGYMKPAPSANSSNPRTKPLKVDSKEWPMSVLWGEECKSSSLKENRLHKDMEDFLFKMLGLGFQLERNVIREVLDNCGYDMQKSMEKLLDRSAAGLDEGSKFLGESNKKVSLIFDISQFLMTLFTCRNKVLNANGGARQSKDRNEIQKEVLTALFNNGLERFDESPPRRTRSAKRSIALGELVEGPLLDSVVKEKVDSVGSDKKDDEEEEEDSFQVLRRAVEEYRGTMKEYYKAAIEAFAKGDQGLANRFLEQGQFYREKARQADEESNQKIFDTRLASHEDEMSLDLHDHGAKEAIRLLKCHLSSLAGIPSFKYLKIIVDKNEDDSLKGSRRRLVMRLLEKESITWTEGETFGIIRIQLDNINPKNLSFAKKNPSL</sequence>
<dbReference type="Pfam" id="PF08590">
    <property type="entry name" value="DUF1771"/>
    <property type="match status" value="1"/>
</dbReference>
<dbReference type="InterPro" id="IPR036063">
    <property type="entry name" value="Smr_dom_sf"/>
</dbReference>
<dbReference type="EMBL" id="VEPZ02001505">
    <property type="protein sequence ID" value="KAE8670600.1"/>
    <property type="molecule type" value="Genomic_DNA"/>
</dbReference>
<feature type="region of interest" description="Disordered" evidence="1">
    <location>
        <begin position="135"/>
        <end position="158"/>
    </location>
</feature>
<proteinExistence type="predicted"/>
<comment type="caution">
    <text evidence="3">The sequence shown here is derived from an EMBL/GenBank/DDBJ whole genome shotgun (WGS) entry which is preliminary data.</text>
</comment>
<feature type="compositionally biased region" description="Polar residues" evidence="1">
    <location>
        <begin position="80"/>
        <end position="90"/>
    </location>
</feature>
<reference evidence="3" key="1">
    <citation type="submission" date="2019-09" db="EMBL/GenBank/DDBJ databases">
        <title>Draft genome information of white flower Hibiscus syriacus.</title>
        <authorList>
            <person name="Kim Y.-M."/>
        </authorList>
    </citation>
    <scope>NUCLEOTIDE SEQUENCE [LARGE SCALE GENOMIC DNA]</scope>
    <source>
        <strain evidence="3">YM2019G1</strain>
    </source>
</reference>
<dbReference type="Gene3D" id="3.30.1370.110">
    <property type="match status" value="1"/>
</dbReference>
<dbReference type="PROSITE" id="PS50030">
    <property type="entry name" value="UBA"/>
    <property type="match status" value="1"/>
</dbReference>
<dbReference type="SMART" id="SM01162">
    <property type="entry name" value="DUF1771"/>
    <property type="match status" value="1"/>
</dbReference>
<evidence type="ECO:0000256" key="1">
    <source>
        <dbReference type="SAM" id="MobiDB-lite"/>
    </source>
</evidence>